<dbReference type="InterPro" id="IPR054817">
    <property type="entry name" value="Glycosyl_F510_1955-like"/>
</dbReference>
<dbReference type="InterPro" id="IPR015943">
    <property type="entry name" value="WD40/YVTN_repeat-like_dom_sf"/>
</dbReference>
<sequence length="309" mass="34139">MRKLTYMLAITTTLLSACSSGEEGKEKAFLTPLKDEKIDHIHGAGYPGNDEGLYIATHHGVKIYRNGKWYETIENNHDYMGFQATKEGFYSSGHPEEGSNLKNPLGLVKSTDKGEKLKKVAFYGESDFHYLATGYNSPAIYVVNSQPNSKIGQGLYFSEDKGETWNLSQLNGMPQTPANSIAAHPEEVGTIGIATQQGLYLSKDKGNNFKLFSQVQNVTALSINKESVIYSTLSNQKSALISKPLNGKEAEEEIAIPSLDKDDTILFINVNPFNPSKMSFITKGNDIYLTENGGRKWNKTLEDGKMTKS</sequence>
<dbReference type="Proteomes" id="UP000053681">
    <property type="component" value="Unassembled WGS sequence"/>
</dbReference>
<gene>
    <name evidence="1" type="ORF">AS180_20965</name>
</gene>
<comment type="caution">
    <text evidence="1">The sequence shown here is derived from an EMBL/GenBank/DDBJ whole genome shotgun (WGS) entry which is preliminary data.</text>
</comment>
<dbReference type="AlphaFoldDB" id="A0A0V8JAP7"/>
<dbReference type="NCBIfam" id="NF045728">
    <property type="entry name" value="glycosyl_F510_1955"/>
    <property type="match status" value="1"/>
</dbReference>
<evidence type="ECO:0000313" key="2">
    <source>
        <dbReference type="Proteomes" id="UP000053681"/>
    </source>
</evidence>
<name>A0A0V8JAP7_9BACI</name>
<evidence type="ECO:0000313" key="1">
    <source>
        <dbReference type="EMBL" id="KSU84001.1"/>
    </source>
</evidence>
<dbReference type="RefSeq" id="WP_062687455.1">
    <property type="nucleotide sequence ID" value="NZ_KQ758744.1"/>
</dbReference>
<dbReference type="PROSITE" id="PS51257">
    <property type="entry name" value="PROKAR_LIPOPROTEIN"/>
    <property type="match status" value="1"/>
</dbReference>
<dbReference type="SUPFAM" id="SSF110296">
    <property type="entry name" value="Oligoxyloglucan reducing end-specific cellobiohydrolase"/>
    <property type="match status" value="1"/>
</dbReference>
<organism evidence="1 2">
    <name type="scientific">Priestia veravalensis</name>
    <dbReference type="NCBI Taxonomy" id="1414648"/>
    <lineage>
        <taxon>Bacteria</taxon>
        <taxon>Bacillati</taxon>
        <taxon>Bacillota</taxon>
        <taxon>Bacilli</taxon>
        <taxon>Bacillales</taxon>
        <taxon>Bacillaceae</taxon>
        <taxon>Priestia</taxon>
    </lineage>
</organism>
<protein>
    <submittedName>
        <fullName evidence="1">Uncharacterized protein</fullName>
    </submittedName>
</protein>
<reference evidence="1 2" key="1">
    <citation type="submission" date="2015-11" db="EMBL/GenBank/DDBJ databases">
        <title>Bacillus caseinolyticus sp nov.</title>
        <authorList>
            <person name="Dastager S.G."/>
            <person name="Mawlankar R."/>
        </authorList>
    </citation>
    <scope>NUCLEOTIDE SEQUENCE [LARGE SCALE GENOMIC DNA]</scope>
    <source>
        <strain evidence="1 2">SGD-V-76</strain>
    </source>
</reference>
<dbReference type="EMBL" id="LNQP01000130">
    <property type="protein sequence ID" value="KSU84001.1"/>
    <property type="molecule type" value="Genomic_DNA"/>
</dbReference>
<accession>A0A0V8JAP7</accession>
<proteinExistence type="predicted"/>
<dbReference type="Gene3D" id="2.130.10.10">
    <property type="entry name" value="YVTN repeat-like/Quinoprotein amine dehydrogenase"/>
    <property type="match status" value="1"/>
</dbReference>
<keyword evidence="2" id="KW-1185">Reference proteome</keyword>